<dbReference type="InterPro" id="IPR012674">
    <property type="entry name" value="Calycin"/>
</dbReference>
<dbReference type="AlphaFoldDB" id="C4WT38"/>
<evidence type="ECO:0000256" key="1">
    <source>
        <dbReference type="ARBA" id="ARBA00006889"/>
    </source>
</evidence>
<dbReference type="EMBL" id="AK340452">
    <property type="protein sequence ID" value="BAH71058.1"/>
    <property type="molecule type" value="mRNA"/>
</dbReference>
<feature type="signal peptide" evidence="2">
    <location>
        <begin position="1"/>
        <end position="21"/>
    </location>
</feature>
<dbReference type="PIRSF" id="PIRSF036893">
    <property type="entry name" value="Lipocalin_ApoD"/>
    <property type="match status" value="1"/>
</dbReference>
<dbReference type="OrthoDB" id="565904at2759"/>
<feature type="chain" id="PRO_5013436683" evidence="2">
    <location>
        <begin position="22"/>
        <end position="213"/>
    </location>
</feature>
<dbReference type="PANTHER" id="PTHR10612">
    <property type="entry name" value="APOLIPOPROTEIN D"/>
    <property type="match status" value="1"/>
</dbReference>
<dbReference type="GO" id="GO:0000302">
    <property type="term" value="P:response to reactive oxygen species"/>
    <property type="evidence" value="ECO:0007669"/>
    <property type="project" value="TreeGrafter"/>
</dbReference>
<gene>
    <name evidence="5" type="primary">ACYPI008952</name>
</gene>
<evidence type="ECO:0000313" key="5">
    <source>
        <dbReference type="EMBL" id="BAH71058.1"/>
    </source>
</evidence>
<evidence type="ECO:0000256" key="2">
    <source>
        <dbReference type="PIRNR" id="PIRNR036893"/>
    </source>
</evidence>
<dbReference type="Pfam" id="PF08212">
    <property type="entry name" value="Lipocalin_2"/>
    <property type="match status" value="1"/>
</dbReference>
<dbReference type="GO" id="GO:0006629">
    <property type="term" value="P:lipid metabolic process"/>
    <property type="evidence" value="ECO:0007669"/>
    <property type="project" value="TreeGrafter"/>
</dbReference>
<dbReference type="InterPro" id="IPR022272">
    <property type="entry name" value="Lipocalin_CS"/>
</dbReference>
<dbReference type="GO" id="GO:0005737">
    <property type="term" value="C:cytoplasm"/>
    <property type="evidence" value="ECO:0007669"/>
    <property type="project" value="TreeGrafter"/>
</dbReference>
<dbReference type="InterPro" id="IPR000566">
    <property type="entry name" value="Lipocln_cytosolic_FA-bd_dom"/>
</dbReference>
<accession>C4WT38</accession>
<dbReference type="KEGG" id="api:100168232"/>
<dbReference type="Gene3D" id="2.40.128.20">
    <property type="match status" value="1"/>
</dbReference>
<dbReference type="PANTHER" id="PTHR10612:SF34">
    <property type="entry name" value="APOLIPOPROTEIN D"/>
    <property type="match status" value="1"/>
</dbReference>
<dbReference type="RefSeq" id="NP_001313591.2">
    <property type="nucleotide sequence ID" value="NM_001326662.2"/>
</dbReference>
<evidence type="ECO:0000256" key="3">
    <source>
        <dbReference type="SAM" id="MobiDB-lite"/>
    </source>
</evidence>
<feature type="region of interest" description="Disordered" evidence="3">
    <location>
        <begin position="189"/>
        <end position="213"/>
    </location>
</feature>
<protein>
    <submittedName>
        <fullName evidence="5">ACYPI008952 protein</fullName>
    </submittedName>
</protein>
<organism evidence="5">
    <name type="scientific">Acyrthosiphon pisum</name>
    <name type="common">Pea aphid</name>
    <dbReference type="NCBI Taxonomy" id="7029"/>
    <lineage>
        <taxon>Eukaryota</taxon>
        <taxon>Metazoa</taxon>
        <taxon>Ecdysozoa</taxon>
        <taxon>Arthropoda</taxon>
        <taxon>Hexapoda</taxon>
        <taxon>Insecta</taxon>
        <taxon>Pterygota</taxon>
        <taxon>Neoptera</taxon>
        <taxon>Paraneoptera</taxon>
        <taxon>Hemiptera</taxon>
        <taxon>Sternorrhyncha</taxon>
        <taxon>Aphidomorpha</taxon>
        <taxon>Aphidoidea</taxon>
        <taxon>Aphididae</taxon>
        <taxon>Macrosiphini</taxon>
        <taxon>Acyrthosiphon</taxon>
    </lineage>
</organism>
<comment type="similarity">
    <text evidence="1 2">Belongs to the calycin superfamily. Lipocalin family.</text>
</comment>
<keyword evidence="2" id="KW-0732">Signal</keyword>
<sequence>MVFNKKLVLLMVCMSAAMVSCQVPAIGGCPEFDSQPDFDMNRYLGTWYEAEHYVNIFEIGTRCVKTNYTKAVDGRYLVSNEIMNRFTGVKRVLDGEIRLIVKGSDSKMNVKYTTLPISYSTEQMILETDYRFLCRRLVLLVLWEWANTQNAWIMTREKLAPGTVMQKAYGVLDKYKLSKSYFRKTDQNSCALPEAAPNEPPRDNKGGKRRSLN</sequence>
<dbReference type="PROSITE" id="PS51257">
    <property type="entry name" value="PROKAR_LIPOPROTEIN"/>
    <property type="match status" value="1"/>
</dbReference>
<evidence type="ECO:0000259" key="4">
    <source>
        <dbReference type="Pfam" id="PF08212"/>
    </source>
</evidence>
<feature type="domain" description="Lipocalin/cytosolic fatty-acid binding" evidence="4">
    <location>
        <begin position="39"/>
        <end position="157"/>
    </location>
</feature>
<dbReference type="InterPro" id="IPR022271">
    <property type="entry name" value="Lipocalin_ApoD"/>
</dbReference>
<dbReference type="SUPFAM" id="SSF50814">
    <property type="entry name" value="Lipocalins"/>
    <property type="match status" value="1"/>
</dbReference>
<reference evidence="5" key="1">
    <citation type="submission" date="2009-06" db="EMBL/GenBank/DDBJ databases">
        <title>A full-length cDNA resource of the pea aphid, Acyrthosiphon pisum.</title>
        <authorList>
            <person name="Shigenobu S."/>
            <person name="Nakabachi A."/>
            <person name="Richards S."/>
        </authorList>
    </citation>
    <scope>NUCLEOTIDE SEQUENCE</scope>
    <source>
        <strain evidence="5">LSR1</strain>
        <tissue evidence="5">Whole body</tissue>
    </source>
</reference>
<name>C4WT38_ACYPI</name>
<proteinExistence type="evidence at transcript level"/>
<dbReference type="PROSITE" id="PS00213">
    <property type="entry name" value="LIPOCALIN"/>
    <property type="match status" value="1"/>
</dbReference>